<feature type="transmembrane region" description="Helical" evidence="1">
    <location>
        <begin position="241"/>
        <end position="259"/>
    </location>
</feature>
<keyword evidence="1" id="KW-0812">Transmembrane</keyword>
<reference evidence="4" key="1">
    <citation type="submission" date="2017-02" db="UniProtKB">
        <authorList>
            <consortium name="WormBaseParasite"/>
        </authorList>
    </citation>
    <scope>IDENTIFICATION</scope>
</reference>
<proteinExistence type="predicted"/>
<evidence type="ECO:0000256" key="2">
    <source>
        <dbReference type="SAM" id="SignalP"/>
    </source>
</evidence>
<keyword evidence="1" id="KW-1133">Transmembrane helix</keyword>
<accession>A0A0N5A448</accession>
<dbReference type="SUPFAM" id="SSF63712">
    <property type="entry name" value="Nicotinic receptor ligand binding domain-like"/>
    <property type="match status" value="1"/>
</dbReference>
<name>A0A0N5A448_PARTI</name>
<keyword evidence="1" id="KW-0472">Membrane</keyword>
<dbReference type="InterPro" id="IPR036734">
    <property type="entry name" value="Neur_chan_lig-bd_sf"/>
</dbReference>
<feature type="transmembrane region" description="Helical" evidence="1">
    <location>
        <begin position="483"/>
        <end position="507"/>
    </location>
</feature>
<sequence>MFYKLNKINFHFLFLIPIVSSLTAEERSELQRKMKYYHSSVRPSERFNMISSINGTFFELPTEIRVQDIYTEATKLHMDLVLILNYFDERLQMRELKQNLKIPHEFQLWAPSISMDGKYLKDFNSFLDPVNGYVSLIYKIKYDKSHCVYPTWRYPFESYTCSIIIETEDGEHLSLKVNRDMRDDNNNDFFYEAYEWPVLKIEIEIKSYWQSSIAVIYLPSILLFSVALFSQLKRRKVQIHIITNTILCIIFLQSTKLNFHNDRYIVTMQDLWLLGTFIHLISLLAIDLLLPSQHIIYDNIEENSRIKNTIVKADNHMKKHENFIEDKNENNIQILKNEKNIYRDLSFKEKGKQKDSYTDNFNSVHKKNGTGSCYNNLSYEGSPAMLKNIHLEAYPLIIANHPLTKYHLQQEETNFTNNSPYSLNRKNMITNINGQTNLVDETFTIKKGGEKNNKEIKKPLDKIQRHFPKSSKIIYTLSDKKKVAVFSVLCVYIIFVFLYCLVVAGLLQ</sequence>
<evidence type="ECO:0000313" key="4">
    <source>
        <dbReference type="WBParaSite" id="PTRK_0001639900.1"/>
    </source>
</evidence>
<dbReference type="Proteomes" id="UP000038045">
    <property type="component" value="Unplaced"/>
</dbReference>
<dbReference type="GO" id="GO:0016020">
    <property type="term" value="C:membrane"/>
    <property type="evidence" value="ECO:0007669"/>
    <property type="project" value="InterPro"/>
</dbReference>
<feature type="transmembrane region" description="Helical" evidence="1">
    <location>
        <begin position="208"/>
        <end position="229"/>
    </location>
</feature>
<evidence type="ECO:0000256" key="1">
    <source>
        <dbReference type="SAM" id="Phobius"/>
    </source>
</evidence>
<dbReference type="GO" id="GO:0005230">
    <property type="term" value="F:extracellular ligand-gated monoatomic ion channel activity"/>
    <property type="evidence" value="ECO:0007669"/>
    <property type="project" value="InterPro"/>
</dbReference>
<organism evidence="3 4">
    <name type="scientific">Parastrongyloides trichosuri</name>
    <name type="common">Possum-specific nematode worm</name>
    <dbReference type="NCBI Taxonomy" id="131310"/>
    <lineage>
        <taxon>Eukaryota</taxon>
        <taxon>Metazoa</taxon>
        <taxon>Ecdysozoa</taxon>
        <taxon>Nematoda</taxon>
        <taxon>Chromadorea</taxon>
        <taxon>Rhabditida</taxon>
        <taxon>Tylenchina</taxon>
        <taxon>Panagrolaimomorpha</taxon>
        <taxon>Strongyloidoidea</taxon>
        <taxon>Strongyloididae</taxon>
        <taxon>Parastrongyloides</taxon>
    </lineage>
</organism>
<evidence type="ECO:0000313" key="3">
    <source>
        <dbReference type="Proteomes" id="UP000038045"/>
    </source>
</evidence>
<keyword evidence="3" id="KW-1185">Reference proteome</keyword>
<dbReference type="Gene3D" id="2.70.170.10">
    <property type="entry name" value="Neurotransmitter-gated ion-channel ligand-binding domain"/>
    <property type="match status" value="1"/>
</dbReference>
<dbReference type="AlphaFoldDB" id="A0A0N5A448"/>
<feature type="chain" id="PRO_5005892653" evidence="2">
    <location>
        <begin position="22"/>
        <end position="508"/>
    </location>
</feature>
<keyword evidence="2" id="KW-0732">Signal</keyword>
<protein>
    <submittedName>
        <fullName evidence="4">Neur_chan_LBD domain-containing protein</fullName>
    </submittedName>
</protein>
<feature type="transmembrane region" description="Helical" evidence="1">
    <location>
        <begin position="271"/>
        <end position="290"/>
    </location>
</feature>
<dbReference type="STRING" id="131310.A0A0N5A448"/>
<dbReference type="WBParaSite" id="PTRK_0001639900.1">
    <property type="protein sequence ID" value="PTRK_0001639900.1"/>
    <property type="gene ID" value="PTRK_0001639900"/>
</dbReference>
<feature type="signal peptide" evidence="2">
    <location>
        <begin position="1"/>
        <end position="21"/>
    </location>
</feature>